<organism evidence="15 16">
    <name type="scientific">Puma concolor</name>
    <name type="common">Mountain lion</name>
    <name type="synonym">Felis concolor</name>
    <dbReference type="NCBI Taxonomy" id="9696"/>
    <lineage>
        <taxon>Eukaryota</taxon>
        <taxon>Metazoa</taxon>
        <taxon>Chordata</taxon>
        <taxon>Craniata</taxon>
        <taxon>Vertebrata</taxon>
        <taxon>Euteleostomi</taxon>
        <taxon>Mammalia</taxon>
        <taxon>Eutheria</taxon>
        <taxon>Laurasiatheria</taxon>
        <taxon>Carnivora</taxon>
        <taxon>Feliformia</taxon>
        <taxon>Felidae</taxon>
        <taxon>Felinae</taxon>
        <taxon>Puma</taxon>
    </lineage>
</organism>
<dbReference type="PANTHER" id="PTHR11394">
    <property type="entry name" value="TASTE RECEPTOR TYPE 2"/>
    <property type="match status" value="1"/>
</dbReference>
<evidence type="ECO:0000256" key="7">
    <source>
        <dbReference type="ARBA" id="ARBA00023040"/>
    </source>
</evidence>
<dbReference type="Gene3D" id="1.20.1070.10">
    <property type="entry name" value="Rhodopsin 7-helix transmembrane proteins"/>
    <property type="match status" value="1"/>
</dbReference>
<evidence type="ECO:0000256" key="1">
    <source>
        <dbReference type="ARBA" id="ARBA00004141"/>
    </source>
</evidence>
<feature type="transmembrane region" description="Helical" evidence="13">
    <location>
        <begin position="175"/>
        <end position="201"/>
    </location>
</feature>
<accession>A0A6P6IDR5</accession>
<feature type="transmembrane region" description="Helical" evidence="13">
    <location>
        <begin position="6"/>
        <end position="35"/>
    </location>
</feature>
<evidence type="ECO:0000259" key="14">
    <source>
        <dbReference type="PROSITE" id="PS50262"/>
    </source>
</evidence>
<dbReference type="RefSeq" id="XP_025785143.1">
    <property type="nucleotide sequence ID" value="XM_025929358.1"/>
</dbReference>
<evidence type="ECO:0000256" key="3">
    <source>
        <dbReference type="ARBA" id="ARBA00022480"/>
    </source>
</evidence>
<feature type="transmembrane region" description="Helical" evidence="13">
    <location>
        <begin position="232"/>
        <end position="253"/>
    </location>
</feature>
<feature type="transmembrane region" description="Helical" evidence="13">
    <location>
        <begin position="130"/>
        <end position="151"/>
    </location>
</feature>
<evidence type="ECO:0000313" key="15">
    <source>
        <dbReference type="Proteomes" id="UP000515131"/>
    </source>
</evidence>
<name>A0A6P6IDR5_PUMCO</name>
<keyword evidence="15" id="KW-1185">Reference proteome</keyword>
<dbReference type="Proteomes" id="UP000515131">
    <property type="component" value="Unplaced"/>
</dbReference>
<evidence type="ECO:0000256" key="6">
    <source>
        <dbReference type="ARBA" id="ARBA00022989"/>
    </source>
</evidence>
<dbReference type="FunFam" id="1.20.1070.10:FF:000055">
    <property type="entry name" value="Taste receptor type 2"/>
    <property type="match status" value="1"/>
</dbReference>
<evidence type="ECO:0000256" key="4">
    <source>
        <dbReference type="ARBA" id="ARBA00022606"/>
    </source>
</evidence>
<evidence type="ECO:0000256" key="8">
    <source>
        <dbReference type="ARBA" id="ARBA00023136"/>
    </source>
</evidence>
<feature type="transmembrane region" description="Helical" evidence="13">
    <location>
        <begin position="259"/>
        <end position="282"/>
    </location>
</feature>
<evidence type="ECO:0000256" key="2">
    <source>
        <dbReference type="ARBA" id="ARBA00007376"/>
    </source>
</evidence>
<dbReference type="InterPro" id="IPR007960">
    <property type="entry name" value="TAS2R"/>
</dbReference>
<evidence type="ECO:0000256" key="11">
    <source>
        <dbReference type="RuleBase" id="RU004423"/>
    </source>
</evidence>
<comment type="similarity">
    <text evidence="2 11">Belongs to the G-protein coupled receptor T2R family.</text>
</comment>
<keyword evidence="6 13" id="KW-1133">Transmembrane helix</keyword>
<dbReference type="InterPro" id="IPR017452">
    <property type="entry name" value="GPCR_Rhodpsn_7TM"/>
</dbReference>
<keyword evidence="7 12" id="KW-0297">G-protein coupled receptor</keyword>
<dbReference type="AlphaFoldDB" id="A0A6P6IDR5"/>
<sequence>MHQILFLSALTVSAILNFVGLIVNLFIVVVNYRTWVQSHRISSSNRILFSLGVTRFIMLGLFLLNIIYLFTSPHVERSVHLSTFFLLCWMFLESTSLWLVTLLNALYCVKITDFQHSIFLLLKRKLSPKIPRLLLACVLISAFSTLLYVVLTQTSPFPEFLTGSNGTVCDINKSILSLVTSLVLSFFLQFIMNVTSASLLIHSLRRHIQKMQKNATDFWNPQTEAHMGAMKLMIYFLILYIPYSLATLLQYLPSVQMDLGATSICMIISTFYPPGHSVLIILTHPKLKTKAKKILCFNIWWNFSSK</sequence>
<gene>
    <name evidence="16" type="primary">TAS2R4</name>
</gene>
<keyword evidence="4 12" id="KW-0716">Sensory transduction</keyword>
<evidence type="ECO:0000256" key="9">
    <source>
        <dbReference type="ARBA" id="ARBA00023170"/>
    </source>
</evidence>
<protein>
    <recommendedName>
        <fullName evidence="12">Taste receptor type 2</fullName>
    </recommendedName>
</protein>
<dbReference type="GO" id="GO:0004930">
    <property type="term" value="F:G protein-coupled receptor activity"/>
    <property type="evidence" value="ECO:0007669"/>
    <property type="project" value="UniProtKB-KW"/>
</dbReference>
<feature type="transmembrane region" description="Helical" evidence="13">
    <location>
        <begin position="47"/>
        <end position="71"/>
    </location>
</feature>
<evidence type="ECO:0000256" key="13">
    <source>
        <dbReference type="SAM" id="Phobius"/>
    </source>
</evidence>
<keyword evidence="10 12" id="KW-0807">Transducer</keyword>
<evidence type="ECO:0000256" key="10">
    <source>
        <dbReference type="ARBA" id="ARBA00023224"/>
    </source>
</evidence>
<dbReference type="KEGG" id="pcoo:112866448"/>
<keyword evidence="9 12" id="KW-0675">Receptor</keyword>
<feature type="transmembrane region" description="Helical" evidence="13">
    <location>
        <begin position="83"/>
        <end position="109"/>
    </location>
</feature>
<dbReference type="PANTHER" id="PTHR11394:SF55">
    <property type="entry name" value="TASTE RECEPTOR TYPE 2 MEMBER 4"/>
    <property type="match status" value="1"/>
</dbReference>
<keyword evidence="8 12" id="KW-0472">Membrane</keyword>
<dbReference type="PROSITE" id="PS50262">
    <property type="entry name" value="G_PROTEIN_RECEP_F1_2"/>
    <property type="match status" value="1"/>
</dbReference>
<keyword evidence="5 12" id="KW-0812">Transmembrane</keyword>
<dbReference type="GeneID" id="112866448"/>
<comment type="subcellular location">
    <subcellularLocation>
        <location evidence="1 12">Membrane</location>
        <topology evidence="1 12">Multi-pass membrane protein</topology>
    </subcellularLocation>
</comment>
<evidence type="ECO:0000256" key="5">
    <source>
        <dbReference type="ARBA" id="ARBA00022692"/>
    </source>
</evidence>
<dbReference type="CTD" id="50832"/>
<dbReference type="Pfam" id="PF05296">
    <property type="entry name" value="TAS2R"/>
    <property type="match status" value="1"/>
</dbReference>
<dbReference type="GO" id="GO:0033038">
    <property type="term" value="F:bitter taste receptor activity"/>
    <property type="evidence" value="ECO:0007669"/>
    <property type="project" value="InterPro"/>
</dbReference>
<evidence type="ECO:0000313" key="16">
    <source>
        <dbReference type="RefSeq" id="XP_025785143.1"/>
    </source>
</evidence>
<dbReference type="GO" id="GO:0016020">
    <property type="term" value="C:membrane"/>
    <property type="evidence" value="ECO:0007669"/>
    <property type="project" value="UniProtKB-SubCell"/>
</dbReference>
<evidence type="ECO:0000256" key="12">
    <source>
        <dbReference type="RuleBase" id="RU004424"/>
    </source>
</evidence>
<reference evidence="16" key="1">
    <citation type="submission" date="2025-08" db="UniProtKB">
        <authorList>
            <consortium name="RefSeq"/>
        </authorList>
    </citation>
    <scope>IDENTIFICATION</scope>
    <source>
        <tissue evidence="16">Blood</tissue>
    </source>
</reference>
<dbReference type="SUPFAM" id="SSF81321">
    <property type="entry name" value="Family A G protein-coupled receptor-like"/>
    <property type="match status" value="1"/>
</dbReference>
<feature type="domain" description="G-protein coupled receptors family 1 profile" evidence="14">
    <location>
        <begin position="23"/>
        <end position="284"/>
    </location>
</feature>
<keyword evidence="3 12" id="KW-0919">Taste</keyword>
<proteinExistence type="inferred from homology"/>